<keyword evidence="2" id="KW-1185">Reference proteome</keyword>
<name>A0A067PYF1_9AGAM</name>
<organism evidence="1 2">
    <name type="scientific">Jaapia argillacea MUCL 33604</name>
    <dbReference type="NCBI Taxonomy" id="933084"/>
    <lineage>
        <taxon>Eukaryota</taxon>
        <taxon>Fungi</taxon>
        <taxon>Dikarya</taxon>
        <taxon>Basidiomycota</taxon>
        <taxon>Agaricomycotina</taxon>
        <taxon>Agaricomycetes</taxon>
        <taxon>Agaricomycetidae</taxon>
        <taxon>Jaapiales</taxon>
        <taxon>Jaapiaceae</taxon>
        <taxon>Jaapia</taxon>
    </lineage>
</organism>
<evidence type="ECO:0000313" key="1">
    <source>
        <dbReference type="EMBL" id="KDQ58895.1"/>
    </source>
</evidence>
<dbReference type="HOGENOM" id="CLU_672799_0_0_1"/>
<proteinExistence type="predicted"/>
<protein>
    <submittedName>
        <fullName evidence="1">Uncharacterized protein</fullName>
    </submittedName>
</protein>
<dbReference type="STRING" id="933084.A0A067PYF1"/>
<gene>
    <name evidence="1" type="ORF">JAAARDRAFT_192473</name>
</gene>
<dbReference type="InParanoid" id="A0A067PYF1"/>
<reference evidence="2" key="1">
    <citation type="journal article" date="2014" name="Proc. Natl. Acad. Sci. U.S.A.">
        <title>Extensive sampling of basidiomycete genomes demonstrates inadequacy of the white-rot/brown-rot paradigm for wood decay fungi.</title>
        <authorList>
            <person name="Riley R."/>
            <person name="Salamov A.A."/>
            <person name="Brown D.W."/>
            <person name="Nagy L.G."/>
            <person name="Floudas D."/>
            <person name="Held B.W."/>
            <person name="Levasseur A."/>
            <person name="Lombard V."/>
            <person name="Morin E."/>
            <person name="Otillar R."/>
            <person name="Lindquist E.A."/>
            <person name="Sun H."/>
            <person name="LaButti K.M."/>
            <person name="Schmutz J."/>
            <person name="Jabbour D."/>
            <person name="Luo H."/>
            <person name="Baker S.E."/>
            <person name="Pisabarro A.G."/>
            <person name="Walton J.D."/>
            <person name="Blanchette R.A."/>
            <person name="Henrissat B."/>
            <person name="Martin F."/>
            <person name="Cullen D."/>
            <person name="Hibbett D.S."/>
            <person name="Grigoriev I.V."/>
        </authorList>
    </citation>
    <scope>NUCLEOTIDE SEQUENCE [LARGE SCALE GENOMIC DNA]</scope>
    <source>
        <strain evidence="2">MUCL 33604</strain>
    </source>
</reference>
<sequence>MLCVICNECIPRILEIPEEVFGTLTFQCIACHRNSKEYRGVPYMGFYIAPDKAYFSVPLQVRARKVVTLGSHICNEPLAVIIFALSNLPIHGSPYNAALLQLQNSYADNDTLVTHEIIFDLSVDGALAAHTHKVDQVVVELKWAGIKGAIVMIMTHANDANGLPFFEPAGCCTFKEFFAGVIQDCFIALTKTWDTTWFMLTCGPMMTAGTSLVELVKEANFLEIQRIIGVGIAGFFPCMLNPFMMTFVEKFLIEGETFDKVMPKIVTGLTATLAHIPIYVISPPPPKKATDNSQAEESLLLSSDSVQPPARLTAARYYWFYPKLNPHRQPMPLQFYVDWDLVRYAKCISGTSINDFFPPAELGEIKDPSTIIGRNGEILAWILPEVLSVWHVEQFNDAAKGLKSALHNA</sequence>
<evidence type="ECO:0000313" key="2">
    <source>
        <dbReference type="Proteomes" id="UP000027265"/>
    </source>
</evidence>
<dbReference type="AlphaFoldDB" id="A0A067PYF1"/>
<dbReference type="Proteomes" id="UP000027265">
    <property type="component" value="Unassembled WGS sequence"/>
</dbReference>
<dbReference type="EMBL" id="KL197716">
    <property type="protein sequence ID" value="KDQ58895.1"/>
    <property type="molecule type" value="Genomic_DNA"/>
</dbReference>
<accession>A0A067PYF1</accession>